<dbReference type="Proteomes" id="UP000074850">
    <property type="component" value="Unassembled WGS sequence"/>
</dbReference>
<evidence type="ECO:0000313" key="2">
    <source>
        <dbReference type="EMBL" id="CYV42254.1"/>
    </source>
</evidence>
<evidence type="ECO:0000313" key="3">
    <source>
        <dbReference type="Proteomes" id="UP000071533"/>
    </source>
</evidence>
<dbReference type="AlphaFoldDB" id="A0A0Z8H0L2"/>
<name>A0A0Z8H0L2_STRSU</name>
<accession>A0A0Z8H0L2</accession>
<evidence type="ECO:0000313" key="4">
    <source>
        <dbReference type="Proteomes" id="UP000074850"/>
    </source>
</evidence>
<proteinExistence type="predicted"/>
<organism evidence="2 4">
    <name type="scientific">Streptococcus suis</name>
    <dbReference type="NCBI Taxonomy" id="1307"/>
    <lineage>
        <taxon>Bacteria</taxon>
        <taxon>Bacillati</taxon>
        <taxon>Bacillota</taxon>
        <taxon>Bacilli</taxon>
        <taxon>Lactobacillales</taxon>
        <taxon>Streptococcaceae</taxon>
        <taxon>Streptococcus</taxon>
    </lineage>
</organism>
<dbReference type="EMBL" id="FIHM01000037">
    <property type="protein sequence ID" value="CYV42254.1"/>
    <property type="molecule type" value="Genomic_DNA"/>
</dbReference>
<reference evidence="3 4" key="1">
    <citation type="submission" date="2016-02" db="EMBL/GenBank/DDBJ databases">
        <authorList>
            <consortium name="Pathogen Informatics"/>
        </authorList>
    </citation>
    <scope>NUCLEOTIDE SEQUENCE [LARGE SCALE GENOMIC DNA]</scope>
    <source>
        <strain evidence="2 4">LSS64</strain>
        <strain evidence="1 3">LSS69</strain>
    </source>
</reference>
<dbReference type="RefSeq" id="WP_002937886.1">
    <property type="nucleotide sequence ID" value="NZ_BCCM01000006.1"/>
</dbReference>
<evidence type="ECO:0000313" key="1">
    <source>
        <dbReference type="EMBL" id="CYV26109.1"/>
    </source>
</evidence>
<gene>
    <name evidence="2" type="ORF">ERS132426_01559</name>
    <name evidence="1" type="ORF">ERS132431_00253</name>
</gene>
<protein>
    <submittedName>
        <fullName evidence="2">Uncharacterized protein</fullName>
    </submittedName>
</protein>
<sequence>MLRHYITKYKEGDRYYAESWLQLELFGKVWCFSCKKIDVTLRF</sequence>
<dbReference type="EMBL" id="FIHS01000002">
    <property type="protein sequence ID" value="CYV26109.1"/>
    <property type="molecule type" value="Genomic_DNA"/>
</dbReference>
<dbReference type="Proteomes" id="UP000071533">
    <property type="component" value="Unassembled WGS sequence"/>
</dbReference>